<evidence type="ECO:0008006" key="4">
    <source>
        <dbReference type="Google" id="ProtNLM"/>
    </source>
</evidence>
<keyword evidence="1" id="KW-0732">Signal</keyword>
<dbReference type="Proteomes" id="UP000505306">
    <property type="component" value="Chromosome"/>
</dbReference>
<organism evidence="2 3">
    <name type="scientific">Rasiella rasia</name>
    <dbReference type="NCBI Taxonomy" id="2744027"/>
    <lineage>
        <taxon>Bacteria</taxon>
        <taxon>Pseudomonadati</taxon>
        <taxon>Bacteroidota</taxon>
        <taxon>Flavobacteriia</taxon>
        <taxon>Flavobacteriales</taxon>
        <taxon>Flavobacteriaceae</taxon>
        <taxon>Rasiella</taxon>
    </lineage>
</organism>
<dbReference type="SUPFAM" id="SSF110296">
    <property type="entry name" value="Oligoxyloglucan reducing end-specific cellobiohydrolase"/>
    <property type="match status" value="1"/>
</dbReference>
<dbReference type="KEGG" id="mgel:G5B37_03455"/>
<sequence>MKKLIALLLLTLLSNQLKAQNSEDSIITSLNQSYKLTEYDKPSIQIRFNNDTIVVAGYLEDLSNSKPRHQKKTNVIYKTSNGGLNWKQIKFNGDAWIYDAFHKNDGKIWMGGSDNYIHYSNDFGETWSKKPKPFNPVNRVLSIFMVDSLTGIAGGLSNGLAITEDNWNTSKQIETPIDQSKFKILNPSARDRIDNIAIVDSIILINQNDYIFYTKKDSINWTKFNIPVAGFSVNQEKSEITLQSRNGKIFILDKKLNLIKERQEDYLWETIKSDSIKLNLQPFFESEINSISVTSTKWLFDKQVHMGAIYKSDIQKGKILDKKGALIFKAKGFEKKNLEISKNNIQTLLQNKKLKVKLTELSKYLGFTTNDLKDYETLVEGIKKERLEKENWGGNFTSQIELTNPEFRDFKNQNSYLKQNYISSVFNQVYLPFLLGQEEIDFIELRIQNNNGNEIVIDNKKAEFYSLPWTITYDNKSMDTYNPKISELVRSMLPTEFNNYEKLLGGELIFKLIEEEIIDNLEYKNGY</sequence>
<evidence type="ECO:0000256" key="1">
    <source>
        <dbReference type="SAM" id="SignalP"/>
    </source>
</evidence>
<keyword evidence="3" id="KW-1185">Reference proteome</keyword>
<dbReference type="RefSeq" id="WP_164678682.1">
    <property type="nucleotide sequence ID" value="NZ_CP049057.1"/>
</dbReference>
<reference evidence="2 3" key="1">
    <citation type="submission" date="2020-02" db="EMBL/GenBank/DDBJ databases">
        <title>Complete genome sequence of Flavobacteriaceae bacterium.</title>
        <authorList>
            <person name="Kim S.-J."/>
            <person name="Kim Y.-S."/>
            <person name="Kim K.-H."/>
        </authorList>
    </citation>
    <scope>NUCLEOTIDE SEQUENCE [LARGE SCALE GENOMIC DNA]</scope>
    <source>
        <strain evidence="2 3">RR4-40</strain>
    </source>
</reference>
<proteinExistence type="predicted"/>
<accession>A0A6G6GJB8</accession>
<gene>
    <name evidence="2" type="ORF">G5B37_03455</name>
</gene>
<dbReference type="InterPro" id="IPR015943">
    <property type="entry name" value="WD40/YVTN_repeat-like_dom_sf"/>
</dbReference>
<evidence type="ECO:0000313" key="2">
    <source>
        <dbReference type="EMBL" id="QIE58649.1"/>
    </source>
</evidence>
<dbReference type="Gene3D" id="2.130.10.10">
    <property type="entry name" value="YVTN repeat-like/Quinoprotein amine dehydrogenase"/>
    <property type="match status" value="1"/>
</dbReference>
<protein>
    <recommendedName>
        <fullName evidence="4">Photosynthesis system II assembly factor Ycf48/Hcf136-like domain-containing protein</fullName>
    </recommendedName>
</protein>
<feature type="signal peptide" evidence="1">
    <location>
        <begin position="1"/>
        <end position="19"/>
    </location>
</feature>
<dbReference type="EMBL" id="CP049057">
    <property type="protein sequence ID" value="QIE58649.1"/>
    <property type="molecule type" value="Genomic_DNA"/>
</dbReference>
<evidence type="ECO:0000313" key="3">
    <source>
        <dbReference type="Proteomes" id="UP000505306"/>
    </source>
</evidence>
<feature type="chain" id="PRO_5026134300" description="Photosynthesis system II assembly factor Ycf48/Hcf136-like domain-containing protein" evidence="1">
    <location>
        <begin position="20"/>
        <end position="527"/>
    </location>
</feature>
<dbReference type="CDD" id="cd15482">
    <property type="entry name" value="Sialidase_non-viral"/>
    <property type="match status" value="1"/>
</dbReference>
<dbReference type="AlphaFoldDB" id="A0A6G6GJB8"/>
<name>A0A6G6GJB8_9FLAO</name>